<dbReference type="AlphaFoldDB" id="A0A916DZE3"/>
<dbReference type="Pfam" id="PF00085">
    <property type="entry name" value="Thioredoxin"/>
    <property type="match status" value="2"/>
</dbReference>
<feature type="domain" description="Thioredoxin" evidence="15">
    <location>
        <begin position="847"/>
        <end position="975"/>
    </location>
</feature>
<evidence type="ECO:0000256" key="8">
    <source>
        <dbReference type="ARBA" id="ARBA00023157"/>
    </source>
</evidence>
<evidence type="ECO:0000256" key="1">
    <source>
        <dbReference type="ARBA" id="ARBA00001182"/>
    </source>
</evidence>
<dbReference type="HAMAP" id="MF_03002">
    <property type="entry name" value="eIF3c"/>
    <property type="match status" value="1"/>
</dbReference>
<dbReference type="PANTHER" id="PTHR13937:SF0">
    <property type="entry name" value="EUKARYOTIC TRANSLATION INITIATION FACTOR 3 SUBUNIT C-RELATED"/>
    <property type="match status" value="1"/>
</dbReference>
<keyword evidence="8" id="KW-1015">Disulfide bond</keyword>
<feature type="region of interest" description="Disordered" evidence="13">
    <location>
        <begin position="1"/>
        <end position="79"/>
    </location>
</feature>
<evidence type="ECO:0000256" key="13">
    <source>
        <dbReference type="SAM" id="MobiDB-lite"/>
    </source>
</evidence>
<feature type="compositionally biased region" description="Basic and acidic residues" evidence="13">
    <location>
        <begin position="68"/>
        <end position="79"/>
    </location>
</feature>
<dbReference type="InterPro" id="IPR017937">
    <property type="entry name" value="Thioredoxin_CS"/>
</dbReference>
<dbReference type="PROSITE" id="PS00194">
    <property type="entry name" value="THIOREDOXIN_1"/>
    <property type="match status" value="2"/>
</dbReference>
<dbReference type="GO" id="GO:0003723">
    <property type="term" value="F:RNA binding"/>
    <property type="evidence" value="ECO:0007669"/>
    <property type="project" value="InterPro"/>
</dbReference>
<evidence type="ECO:0000256" key="6">
    <source>
        <dbReference type="ARBA" id="ARBA00022737"/>
    </source>
</evidence>
<dbReference type="GO" id="GO:0016282">
    <property type="term" value="C:eukaryotic 43S preinitiation complex"/>
    <property type="evidence" value="ECO:0007669"/>
    <property type="project" value="UniProtKB-UniRule"/>
</dbReference>
<comment type="subcellular location">
    <subcellularLocation>
        <location evidence="11">Cytoplasm</location>
    </subcellularLocation>
</comment>
<dbReference type="GO" id="GO:0005783">
    <property type="term" value="C:endoplasmic reticulum"/>
    <property type="evidence" value="ECO:0007669"/>
    <property type="project" value="InterPro"/>
</dbReference>
<organism evidence="16 17">
    <name type="scientific">Rhizophagus irregularis</name>
    <dbReference type="NCBI Taxonomy" id="588596"/>
    <lineage>
        <taxon>Eukaryota</taxon>
        <taxon>Fungi</taxon>
        <taxon>Fungi incertae sedis</taxon>
        <taxon>Mucoromycota</taxon>
        <taxon>Glomeromycotina</taxon>
        <taxon>Glomeromycetes</taxon>
        <taxon>Glomerales</taxon>
        <taxon>Glomeraceae</taxon>
        <taxon>Rhizophagus</taxon>
    </lineage>
</organism>
<reference evidence="16" key="1">
    <citation type="submission" date="2020-05" db="EMBL/GenBank/DDBJ databases">
        <authorList>
            <person name="Rincon C."/>
            <person name="Sanders R I."/>
            <person name="Robbins C."/>
            <person name="Chaturvedi A."/>
        </authorList>
    </citation>
    <scope>NUCLEOTIDE SEQUENCE</scope>
    <source>
        <strain evidence="16">CHB12</strain>
    </source>
</reference>
<dbReference type="InterPro" id="IPR008905">
    <property type="entry name" value="EIF3C_N_dom"/>
</dbReference>
<dbReference type="InterPro" id="IPR011679">
    <property type="entry name" value="ERp29_C"/>
</dbReference>
<evidence type="ECO:0000313" key="17">
    <source>
        <dbReference type="Proteomes" id="UP000684084"/>
    </source>
</evidence>
<keyword evidence="6" id="KW-0677">Repeat</keyword>
<dbReference type="GO" id="GO:0005852">
    <property type="term" value="C:eukaryotic translation initiation factor 3 complex"/>
    <property type="evidence" value="ECO:0007669"/>
    <property type="project" value="UniProtKB-UniRule"/>
</dbReference>
<keyword evidence="9" id="KW-0413">Isomerase</keyword>
<evidence type="ECO:0000259" key="14">
    <source>
        <dbReference type="PROSITE" id="PS50250"/>
    </source>
</evidence>
<dbReference type="Pfam" id="PF26569">
    <property type="entry name" value="EIF3CL_C"/>
    <property type="match status" value="1"/>
</dbReference>
<feature type="compositionally biased region" description="Basic and acidic residues" evidence="13">
    <location>
        <begin position="198"/>
        <end position="209"/>
    </location>
</feature>
<evidence type="ECO:0000256" key="7">
    <source>
        <dbReference type="ARBA" id="ARBA00022917"/>
    </source>
</evidence>
<dbReference type="InterPro" id="IPR005788">
    <property type="entry name" value="PDI_thioredoxin-like_dom"/>
</dbReference>
<proteinExistence type="inferred from homology"/>
<dbReference type="InterPro" id="IPR058999">
    <property type="entry name" value="EIF3CL_C"/>
</dbReference>
<evidence type="ECO:0000256" key="2">
    <source>
        <dbReference type="ARBA" id="ARBA00006347"/>
    </source>
</evidence>
<comment type="similarity">
    <text evidence="2 12">Belongs to the protein disulfide isomerase family.</text>
</comment>
<feature type="compositionally biased region" description="Acidic residues" evidence="13">
    <location>
        <begin position="11"/>
        <end position="30"/>
    </location>
</feature>
<evidence type="ECO:0000256" key="5">
    <source>
        <dbReference type="ARBA" id="ARBA00022729"/>
    </source>
</evidence>
<keyword evidence="7 11" id="KW-0648">Protein biosynthesis</keyword>
<dbReference type="VEuPathDB" id="FungiDB:RhiirFUN_004562"/>
<dbReference type="CDD" id="cd02998">
    <property type="entry name" value="PDI_a_ERp38"/>
    <property type="match status" value="2"/>
</dbReference>
<dbReference type="InterPro" id="IPR027516">
    <property type="entry name" value="EIF3C"/>
</dbReference>
<evidence type="ECO:0000256" key="9">
    <source>
        <dbReference type="ARBA" id="ARBA00023235"/>
    </source>
</evidence>
<sequence>MSRFFRGGSDSETDDDDEIISSNEEEESEDDHISSSEDEATSKPAAGAGGRSKFLKDAVSDSDESDLDEKREVKSAKDKKLDALESSVKTIENAKKINDWVAIQNEFEKLNKIVSKSFGSIGMPRVYIKTIASLEDFLNEALQKEKEAKKKINATQAKALNSMKNKIKKIVRQFEDEVEKWRQNPVETEEEDNEDGDIEKSSPIEKDDSLQSTDALDDEGFEQVGKGNRPIEYTSDNLFKKLREILEARGKKNTDRLEQIKILQKLLGVAATSYQQVRVLLALIPAQFDYNPSMSNYMNVDMWKSTQKEINQLLTILESTPSFMIHDHVEEEEEDKEPVIEPGQTFGIRGSIVSFIDRLDDEFTKSLQNIDPHTTDYVDRLKDETELYATIVRGQIYFEQNDLNESTSRVVMRRLEHLYYKPDQVIQTVENTVSQSLPSNLKSSITPPAITQDSSDLIHALCVYLYKKGESLLRTRAMLCHIYHHALHNRFYIARDMLLMSHLQDNIQLSDVGTQILHNRTMVQVGLCAFREGMIKESQSCLQEICGTGRVKELLAQGLQLQKYSQLPPEQEKLDRQRQLPFHMHINLELLECAYLTCSMLLEIPAMAAAGSNPEARKKVISKPFRRMLDYNERQVFSGPPENTRDHIMGAAKALAAGEWQKCQELISAIKIWDLMPETQKIKEMLNRKIQEEGLRTYLFTYSSYYTTLGLEQLSTMFSLPINTVTSIVSKMIWNEELAASLDQINNVVVLHRVEHTKVQQLALMFAEKATSFVEANERTLEQKQAVGQNQRDQHRQKGQTSQQQNTEKRTMYQKRDGQQQRGRNNFNNVLEQFVDRDWLKSIPVLEPGIKKAWNSVVCCFASENNVLDLTPTNFDQLVGKDKFALVEFFAPWCGHCKKLAPVYEQLADSFSHAKDQVIIAKVDADNHKDLGNRFGVGGYPTLKWFNKGVIDNPDEYDKGRDLESLISFVEEKTGVRSRVKKPTSSVTELTSRNFDEIALDPKKNALVEFYAPWCGHCKNLAPTYEKVAQDYAQESDCIVANMDATKNEPVAKRYDVRGFPTIKFFPKGENKTTIDYQGGRTEQDFIDFLNKNCGTHRLVGGGLSEEAGRVPELDALAVKFTNAITQKEIDLVITETKDAAEKSDSKFALYYVKVMEKIKDKNNYVDNEIARLDKIIKSGTISASKIDDFTIRKNILTNFHKNKVITHQDL</sequence>
<gene>
    <name evidence="11" type="primary">NIP1</name>
    <name evidence="16" type="ORF">CHRIB12_LOCUS3370</name>
</gene>
<comment type="similarity">
    <text evidence="11">Belongs to the eIF-3 subunit C family.</text>
</comment>
<dbReference type="GO" id="GO:0003756">
    <property type="term" value="F:protein disulfide isomerase activity"/>
    <property type="evidence" value="ECO:0007669"/>
    <property type="project" value="UniProtKB-EC"/>
</dbReference>
<evidence type="ECO:0000256" key="12">
    <source>
        <dbReference type="RuleBase" id="RU004208"/>
    </source>
</evidence>
<dbReference type="PROSITE" id="PS50250">
    <property type="entry name" value="PCI"/>
    <property type="match status" value="1"/>
</dbReference>
<dbReference type="GO" id="GO:0033290">
    <property type="term" value="C:eukaryotic 48S preinitiation complex"/>
    <property type="evidence" value="ECO:0007669"/>
    <property type="project" value="UniProtKB-UniRule"/>
</dbReference>
<keyword evidence="4 11" id="KW-0396">Initiation factor</keyword>
<keyword evidence="3 11" id="KW-0963">Cytoplasm</keyword>
<name>A0A916DZE3_9GLOM</name>
<evidence type="ECO:0000313" key="16">
    <source>
        <dbReference type="EMBL" id="CAB5337014.1"/>
    </source>
</evidence>
<dbReference type="SMART" id="SM00088">
    <property type="entry name" value="PINT"/>
    <property type="match status" value="1"/>
</dbReference>
<dbReference type="Proteomes" id="UP000684084">
    <property type="component" value="Unassembled WGS sequence"/>
</dbReference>
<keyword evidence="10" id="KW-0676">Redox-active center</keyword>
<evidence type="ECO:0000256" key="4">
    <source>
        <dbReference type="ARBA" id="ARBA00022540"/>
    </source>
</evidence>
<protein>
    <recommendedName>
        <fullName evidence="11">Eukaryotic translation initiation factor 3 subunit C</fullName>
        <shortName evidence="11">eIF3c</shortName>
    </recommendedName>
    <alternativeName>
        <fullName evidence="11">Eukaryotic translation initiation factor 3 93 kDa subunit homolog</fullName>
        <shortName evidence="11">eIF3 p93</shortName>
    </alternativeName>
    <alternativeName>
        <fullName evidence="11">Translation initiation factor eIF3, p93 subunit homolog</fullName>
    </alternativeName>
</protein>
<evidence type="ECO:0000259" key="15">
    <source>
        <dbReference type="PROSITE" id="PS51352"/>
    </source>
</evidence>
<dbReference type="EMBL" id="CAGKOT010000004">
    <property type="protein sequence ID" value="CAB5337014.1"/>
    <property type="molecule type" value="Genomic_DNA"/>
</dbReference>
<evidence type="ECO:0000256" key="10">
    <source>
        <dbReference type="ARBA" id="ARBA00023284"/>
    </source>
</evidence>
<comment type="subunit">
    <text evidence="11">Component of the eukaryotic translation initiation factor 3 (eIF-3) complex.</text>
</comment>
<feature type="domain" description="PCI" evidence="14">
    <location>
        <begin position="582"/>
        <end position="756"/>
    </location>
</feature>
<feature type="compositionally biased region" description="Acidic residues" evidence="13">
    <location>
        <begin position="187"/>
        <end position="197"/>
    </location>
</feature>
<dbReference type="Pfam" id="PF05470">
    <property type="entry name" value="eIF-3c_N"/>
    <property type="match status" value="1"/>
</dbReference>
<feature type="domain" description="Thioredoxin" evidence="15">
    <location>
        <begin position="976"/>
        <end position="1095"/>
    </location>
</feature>
<feature type="region of interest" description="Disordered" evidence="13">
    <location>
        <begin position="181"/>
        <end position="229"/>
    </location>
</feature>
<evidence type="ECO:0000256" key="11">
    <source>
        <dbReference type="HAMAP-Rule" id="MF_03002"/>
    </source>
</evidence>
<dbReference type="FunFam" id="1.10.10.10:FF:000300">
    <property type="entry name" value="Eukaryotic translation initiation factor 3 subunit C"/>
    <property type="match status" value="1"/>
</dbReference>
<dbReference type="Pfam" id="PF01399">
    <property type="entry name" value="PCI"/>
    <property type="match status" value="1"/>
</dbReference>
<comment type="function">
    <text evidence="11">Component of the eukaryotic translation initiation factor 3 (eIF-3) complex, which is involved in protein synthesis of a specialized repertoire of mRNAs and, together with other initiation factors, stimulates binding of mRNA and methionyl-tRNAi to the 40S ribosome. The eIF-3 complex specifically targets and initiates translation of a subset of mRNAs involved in cell proliferation.</text>
</comment>
<dbReference type="NCBIfam" id="TIGR01126">
    <property type="entry name" value="pdi_dom"/>
    <property type="match status" value="2"/>
</dbReference>
<feature type="region of interest" description="Disordered" evidence="13">
    <location>
        <begin position="784"/>
        <end position="822"/>
    </location>
</feature>
<dbReference type="InterPro" id="IPR000717">
    <property type="entry name" value="PCI_dom"/>
</dbReference>
<dbReference type="FunFam" id="3.40.30.10:FF:000032">
    <property type="entry name" value="Protein disulfide-isomerase A6 homolog"/>
    <property type="match status" value="2"/>
</dbReference>
<keyword evidence="5" id="KW-0732">Signal</keyword>
<dbReference type="GO" id="GO:0001732">
    <property type="term" value="P:formation of cytoplasmic translation initiation complex"/>
    <property type="evidence" value="ECO:0007669"/>
    <property type="project" value="UniProtKB-UniRule"/>
</dbReference>
<comment type="caution">
    <text evidence="16">The sequence shown here is derived from an EMBL/GenBank/DDBJ whole genome shotgun (WGS) entry which is preliminary data.</text>
</comment>
<dbReference type="Pfam" id="PF07749">
    <property type="entry name" value="ERp29"/>
    <property type="match status" value="1"/>
</dbReference>
<dbReference type="OrthoDB" id="29647at2759"/>
<feature type="compositionally biased region" description="Basic and acidic residues" evidence="13">
    <location>
        <begin position="807"/>
        <end position="819"/>
    </location>
</feature>
<dbReference type="GO" id="GO:0003743">
    <property type="term" value="F:translation initiation factor activity"/>
    <property type="evidence" value="ECO:0007669"/>
    <property type="project" value="UniProtKB-UniRule"/>
</dbReference>
<dbReference type="PROSITE" id="PS51352">
    <property type="entry name" value="THIOREDOXIN_2"/>
    <property type="match status" value="2"/>
</dbReference>
<dbReference type="CDD" id="cd00238">
    <property type="entry name" value="ERp29c"/>
    <property type="match status" value="1"/>
</dbReference>
<dbReference type="InterPro" id="IPR013766">
    <property type="entry name" value="Thioredoxin_domain"/>
</dbReference>
<comment type="catalytic activity">
    <reaction evidence="1">
        <text>Catalyzes the rearrangement of -S-S- bonds in proteins.</text>
        <dbReference type="EC" id="5.3.4.1"/>
    </reaction>
</comment>
<dbReference type="PANTHER" id="PTHR13937">
    <property type="entry name" value="EUKARYOTIC TRANSLATION INITATION FACTOR 3, SUBUNIT 8 EIF3S8 -RELATED"/>
    <property type="match status" value="1"/>
</dbReference>
<dbReference type="GO" id="GO:0031369">
    <property type="term" value="F:translation initiation factor binding"/>
    <property type="evidence" value="ECO:0007669"/>
    <property type="project" value="InterPro"/>
</dbReference>
<evidence type="ECO:0000256" key="3">
    <source>
        <dbReference type="ARBA" id="ARBA00022490"/>
    </source>
</evidence>
<accession>A0A916DZE3</accession>